<proteinExistence type="inferred from homology"/>
<keyword evidence="6" id="KW-1185">Reference proteome</keyword>
<feature type="non-terminal residue" evidence="5">
    <location>
        <position position="1"/>
    </location>
</feature>
<dbReference type="Pfam" id="PF21365">
    <property type="entry name" value="Glyco_hydro_31_3rd"/>
    <property type="match status" value="1"/>
</dbReference>
<keyword evidence="2" id="KW-0378">Hydrolase</keyword>
<dbReference type="PANTHER" id="PTHR22762:SF167">
    <property type="entry name" value="LYSOSOMAL ALPHA-GLUCOSIDASE-LIKE PROTEIN"/>
    <property type="match status" value="1"/>
</dbReference>
<feature type="domain" description="Glycoside hydrolase family 31 TIM barrel" evidence="3">
    <location>
        <begin position="19"/>
        <end position="161"/>
    </location>
</feature>
<evidence type="ECO:0000313" key="5">
    <source>
        <dbReference type="EMBL" id="KAF2887145.1"/>
    </source>
</evidence>
<dbReference type="Proteomes" id="UP000801492">
    <property type="component" value="Unassembled WGS sequence"/>
</dbReference>
<dbReference type="SUPFAM" id="SSF51011">
    <property type="entry name" value="Glycosyl hydrolase domain"/>
    <property type="match status" value="1"/>
</dbReference>
<organism evidence="5 6">
    <name type="scientific">Ignelater luminosus</name>
    <name type="common">Cucubano</name>
    <name type="synonym">Pyrophorus luminosus</name>
    <dbReference type="NCBI Taxonomy" id="2038154"/>
    <lineage>
        <taxon>Eukaryota</taxon>
        <taxon>Metazoa</taxon>
        <taxon>Ecdysozoa</taxon>
        <taxon>Arthropoda</taxon>
        <taxon>Hexapoda</taxon>
        <taxon>Insecta</taxon>
        <taxon>Pterygota</taxon>
        <taxon>Neoptera</taxon>
        <taxon>Endopterygota</taxon>
        <taxon>Coleoptera</taxon>
        <taxon>Polyphaga</taxon>
        <taxon>Elateriformia</taxon>
        <taxon>Elateroidea</taxon>
        <taxon>Elateridae</taxon>
        <taxon>Agrypninae</taxon>
        <taxon>Pyrophorini</taxon>
        <taxon>Ignelater</taxon>
    </lineage>
</organism>
<evidence type="ECO:0000259" key="4">
    <source>
        <dbReference type="Pfam" id="PF21365"/>
    </source>
</evidence>
<dbReference type="Pfam" id="PF01055">
    <property type="entry name" value="Glyco_hydro_31_2nd"/>
    <property type="match status" value="1"/>
</dbReference>
<evidence type="ECO:0000256" key="2">
    <source>
        <dbReference type="RuleBase" id="RU361185"/>
    </source>
</evidence>
<gene>
    <name evidence="5" type="ORF">ILUMI_19028</name>
</gene>
<name>A0A8K0G0B4_IGNLU</name>
<dbReference type="InterPro" id="IPR017853">
    <property type="entry name" value="GH"/>
</dbReference>
<evidence type="ECO:0008006" key="7">
    <source>
        <dbReference type="Google" id="ProtNLM"/>
    </source>
</evidence>
<keyword evidence="2" id="KW-0326">Glycosidase</keyword>
<dbReference type="GO" id="GO:0005975">
    <property type="term" value="P:carbohydrate metabolic process"/>
    <property type="evidence" value="ECO:0007669"/>
    <property type="project" value="InterPro"/>
</dbReference>
<dbReference type="OrthoDB" id="5839090at2759"/>
<sequence length="257" mass="29845">ALNSSLSKTIPWNATSDANPILHVRKHNKYGSDQINAFKSLKASYLMTSSFSYGMQEAAIVQNVNISWTNLKNSLTTTLYHSMFGNSLISIPVCGSTSYYNVTHEELCMRWYLLAVTFPVFRVSSEEPRRDSFSLKYAFYKNAIYRAIRNRYMLLPYYYSLLSRGEPLVRPMFYDFHFDNKTFDLDEQYMLGDALLVAQPLLPYTSNLRVYLPPDVGIWYEFWSGMKYNGAGWINLFIVNTDWVMFFAEGNIIPLRN</sequence>
<dbReference type="Gene3D" id="3.20.20.80">
    <property type="entry name" value="Glycosidases"/>
    <property type="match status" value="1"/>
</dbReference>
<reference evidence="5" key="1">
    <citation type="submission" date="2019-08" db="EMBL/GenBank/DDBJ databases">
        <title>The genome of the North American firefly Photinus pyralis.</title>
        <authorList>
            <consortium name="Photinus pyralis genome working group"/>
            <person name="Fallon T.R."/>
            <person name="Sander Lower S.E."/>
            <person name="Weng J.-K."/>
        </authorList>
    </citation>
    <scope>NUCLEOTIDE SEQUENCE</scope>
    <source>
        <strain evidence="5">TRF0915ILg1</strain>
        <tissue evidence="5">Whole body</tissue>
    </source>
</reference>
<accession>A0A8K0G0B4</accession>
<feature type="domain" description="Glycosyl hydrolase family 31 C-terminal" evidence="4">
    <location>
        <begin position="165"/>
        <end position="253"/>
    </location>
</feature>
<dbReference type="GO" id="GO:0090599">
    <property type="term" value="F:alpha-glucosidase activity"/>
    <property type="evidence" value="ECO:0007669"/>
    <property type="project" value="TreeGrafter"/>
</dbReference>
<protein>
    <recommendedName>
        <fullName evidence="7">Alpha-glucosidase</fullName>
    </recommendedName>
</protein>
<dbReference type="InterPro" id="IPR000322">
    <property type="entry name" value="Glyco_hydro_31_TIM"/>
</dbReference>
<evidence type="ECO:0000259" key="3">
    <source>
        <dbReference type="Pfam" id="PF01055"/>
    </source>
</evidence>
<comment type="similarity">
    <text evidence="1 2">Belongs to the glycosyl hydrolase 31 family.</text>
</comment>
<dbReference type="Gene3D" id="2.60.40.1180">
    <property type="entry name" value="Golgi alpha-mannosidase II"/>
    <property type="match status" value="1"/>
</dbReference>
<evidence type="ECO:0000256" key="1">
    <source>
        <dbReference type="ARBA" id="ARBA00007806"/>
    </source>
</evidence>
<dbReference type="PANTHER" id="PTHR22762">
    <property type="entry name" value="ALPHA-GLUCOSIDASE"/>
    <property type="match status" value="1"/>
</dbReference>
<evidence type="ECO:0000313" key="6">
    <source>
        <dbReference type="Proteomes" id="UP000801492"/>
    </source>
</evidence>
<dbReference type="GO" id="GO:0006491">
    <property type="term" value="P:N-glycan processing"/>
    <property type="evidence" value="ECO:0007669"/>
    <property type="project" value="TreeGrafter"/>
</dbReference>
<comment type="caution">
    <text evidence="5">The sequence shown here is derived from an EMBL/GenBank/DDBJ whole genome shotgun (WGS) entry which is preliminary data.</text>
</comment>
<dbReference type="InterPro" id="IPR013780">
    <property type="entry name" value="Glyco_hydro_b"/>
</dbReference>
<dbReference type="SUPFAM" id="SSF51445">
    <property type="entry name" value="(Trans)glycosidases"/>
    <property type="match status" value="1"/>
</dbReference>
<feature type="non-terminal residue" evidence="5">
    <location>
        <position position="257"/>
    </location>
</feature>
<dbReference type="InterPro" id="IPR048395">
    <property type="entry name" value="Glyco_hydro_31_C"/>
</dbReference>
<dbReference type="EMBL" id="VTPC01084929">
    <property type="protein sequence ID" value="KAF2887145.1"/>
    <property type="molecule type" value="Genomic_DNA"/>
</dbReference>
<dbReference type="AlphaFoldDB" id="A0A8K0G0B4"/>